<evidence type="ECO:0000259" key="1">
    <source>
        <dbReference type="PROSITE" id="PS50011"/>
    </source>
</evidence>
<dbReference type="PROSITE" id="PS00108">
    <property type="entry name" value="PROTEIN_KINASE_ST"/>
    <property type="match status" value="1"/>
</dbReference>
<accession>A0ABR2IYB1</accession>
<dbReference type="InterPro" id="IPR051681">
    <property type="entry name" value="Ser/Thr_Kinases-Pseudokinases"/>
</dbReference>
<dbReference type="SMART" id="SM00220">
    <property type="entry name" value="S_TKc"/>
    <property type="match status" value="1"/>
</dbReference>
<dbReference type="EMBL" id="JAPFFF010000014">
    <property type="protein sequence ID" value="KAK8870603.1"/>
    <property type="molecule type" value="Genomic_DNA"/>
</dbReference>
<keyword evidence="3" id="KW-1185">Reference proteome</keyword>
<comment type="caution">
    <text evidence="2">The sequence shown here is derived from an EMBL/GenBank/DDBJ whole genome shotgun (WGS) entry which is preliminary data.</text>
</comment>
<dbReference type="InterPro" id="IPR008271">
    <property type="entry name" value="Ser/Thr_kinase_AS"/>
</dbReference>
<dbReference type="InterPro" id="IPR011009">
    <property type="entry name" value="Kinase-like_dom_sf"/>
</dbReference>
<protein>
    <recommendedName>
        <fullName evidence="1">Protein kinase domain-containing protein</fullName>
    </recommendedName>
</protein>
<reference evidence="2 3" key="1">
    <citation type="submission" date="2024-04" db="EMBL/GenBank/DDBJ databases">
        <title>Tritrichomonas musculus Genome.</title>
        <authorList>
            <person name="Alves-Ferreira E."/>
            <person name="Grigg M."/>
            <person name="Lorenzi H."/>
            <person name="Galac M."/>
        </authorList>
    </citation>
    <scope>NUCLEOTIDE SEQUENCE [LARGE SCALE GENOMIC DNA]</scope>
    <source>
        <strain evidence="2 3">EAF2021</strain>
    </source>
</reference>
<proteinExistence type="predicted"/>
<sequence>MYAAKVMKNEFYEQFINTKNGIYLMREVTILSRIKYPSIMEFVGYSPIDFKGTFRPTIITEYMSNGSLEDVLKIEREGHSISAWNDTMRLINIYGIASALKYLHSIEIIHRDLKPENILLDEHLLPKLPDFGFAKSLSQEENKNYKQIHEIGTPSFIAPEIYEDDLFLKAGDVYSFALVVYEIMTELIPFENLNEYQIQVKIVNNERPKFINEIPNAYKELKGSHQCVLPFQALLNSSKQMKDLSEMM</sequence>
<dbReference type="SUPFAM" id="SSF56112">
    <property type="entry name" value="Protein kinase-like (PK-like)"/>
    <property type="match status" value="1"/>
</dbReference>
<dbReference type="InterPro" id="IPR000719">
    <property type="entry name" value="Prot_kinase_dom"/>
</dbReference>
<dbReference type="PROSITE" id="PS50011">
    <property type="entry name" value="PROTEIN_KINASE_DOM"/>
    <property type="match status" value="1"/>
</dbReference>
<evidence type="ECO:0000313" key="2">
    <source>
        <dbReference type="EMBL" id="KAK8870603.1"/>
    </source>
</evidence>
<gene>
    <name evidence="2" type="ORF">M9Y10_008489</name>
</gene>
<evidence type="ECO:0000313" key="3">
    <source>
        <dbReference type="Proteomes" id="UP001470230"/>
    </source>
</evidence>
<dbReference type="Gene3D" id="1.10.510.10">
    <property type="entry name" value="Transferase(Phosphotransferase) domain 1"/>
    <property type="match status" value="1"/>
</dbReference>
<organism evidence="2 3">
    <name type="scientific">Tritrichomonas musculus</name>
    <dbReference type="NCBI Taxonomy" id="1915356"/>
    <lineage>
        <taxon>Eukaryota</taxon>
        <taxon>Metamonada</taxon>
        <taxon>Parabasalia</taxon>
        <taxon>Tritrichomonadida</taxon>
        <taxon>Tritrichomonadidae</taxon>
        <taxon>Tritrichomonas</taxon>
    </lineage>
</organism>
<dbReference type="PANTHER" id="PTHR44329">
    <property type="entry name" value="SERINE/THREONINE-PROTEIN KINASE TNNI3K-RELATED"/>
    <property type="match status" value="1"/>
</dbReference>
<dbReference type="Pfam" id="PF00069">
    <property type="entry name" value="Pkinase"/>
    <property type="match status" value="1"/>
</dbReference>
<dbReference type="Proteomes" id="UP001470230">
    <property type="component" value="Unassembled WGS sequence"/>
</dbReference>
<dbReference type="PANTHER" id="PTHR44329:SF214">
    <property type="entry name" value="PROTEIN KINASE DOMAIN-CONTAINING PROTEIN"/>
    <property type="match status" value="1"/>
</dbReference>
<feature type="domain" description="Protein kinase" evidence="1">
    <location>
        <begin position="1"/>
        <end position="248"/>
    </location>
</feature>
<name>A0ABR2IYB1_9EUKA</name>